<dbReference type="PRINTS" id="PR00081">
    <property type="entry name" value="GDHRDH"/>
</dbReference>
<dbReference type="InterPro" id="IPR002347">
    <property type="entry name" value="SDR_fam"/>
</dbReference>
<comment type="similarity">
    <text evidence="1 3">Belongs to the short-chain dehydrogenases/reductases (SDR) family.</text>
</comment>
<dbReference type="InterPro" id="IPR020904">
    <property type="entry name" value="Sc_DH/Rdtase_CS"/>
</dbReference>
<evidence type="ECO:0000256" key="1">
    <source>
        <dbReference type="ARBA" id="ARBA00006484"/>
    </source>
</evidence>
<organism evidence="5 6">
    <name type="scientific">Streptomyces hawaiiensis</name>
    <dbReference type="NCBI Taxonomy" id="67305"/>
    <lineage>
        <taxon>Bacteria</taxon>
        <taxon>Bacillati</taxon>
        <taxon>Actinomycetota</taxon>
        <taxon>Actinomycetes</taxon>
        <taxon>Kitasatosporales</taxon>
        <taxon>Streptomycetaceae</taxon>
        <taxon>Streptomyces</taxon>
    </lineage>
</organism>
<evidence type="ECO:0000256" key="2">
    <source>
        <dbReference type="ARBA" id="ARBA00023002"/>
    </source>
</evidence>
<accession>A0A6G5R8G0</accession>
<dbReference type="PANTHER" id="PTHR43115">
    <property type="entry name" value="DEHYDROGENASE/REDUCTASE SDR FAMILY MEMBER 11"/>
    <property type="match status" value="1"/>
</dbReference>
<sequence length="247" mass="26183">MSNLQGKTIVITGASSGIGAATAKALAARGANIVLTARDQDGLDQLAADIRQTGGTAVAKATDVTDREQVQALADFAVSTYGTIDVLFNNAGLMLFSFWKDRALDDWNRMLDVNIRGYLNAIHAVLPVMLERNSGHILNMASVAGHQIGDGAGVYSATKFFVQAITESMRKELGVREGIKASSISPGVIDTGWADKVNDPTGKQAAQELNQVAISPQSVADAIVYALDQPANVTINDLVISPTRQNW</sequence>
<name>A0A6G5R8G0_9ACTN</name>
<dbReference type="PRINTS" id="PR00080">
    <property type="entry name" value="SDRFAMILY"/>
</dbReference>
<dbReference type="FunFam" id="3.40.50.720:FF:000047">
    <property type="entry name" value="NADP-dependent L-serine/L-allo-threonine dehydrogenase"/>
    <property type="match status" value="1"/>
</dbReference>
<dbReference type="SUPFAM" id="SSF51735">
    <property type="entry name" value="NAD(P)-binding Rossmann-fold domains"/>
    <property type="match status" value="1"/>
</dbReference>
<feature type="domain" description="Ketoreductase" evidence="4">
    <location>
        <begin position="7"/>
        <end position="196"/>
    </location>
</feature>
<reference evidence="5 6" key="1">
    <citation type="submission" date="2017-06" db="EMBL/GenBank/DDBJ databases">
        <title>Complete Genome Sequence of Streptomyces hawaiiensis NRRL 15010 and insights into acyldepsipeptides biosynthesis.</title>
        <authorList>
            <person name="Mariita R.M."/>
            <person name="Sello J.K."/>
        </authorList>
    </citation>
    <scope>NUCLEOTIDE SEQUENCE [LARGE SCALE GENOMIC DNA]</scope>
    <source>
        <strain evidence="5 6">ATCC 12236</strain>
    </source>
</reference>
<keyword evidence="6" id="KW-1185">Reference proteome</keyword>
<dbReference type="Proteomes" id="UP000495940">
    <property type="component" value="Chromosome"/>
</dbReference>
<dbReference type="Gene3D" id="3.40.50.720">
    <property type="entry name" value="NAD(P)-binding Rossmann-like Domain"/>
    <property type="match status" value="1"/>
</dbReference>
<dbReference type="PROSITE" id="PS00061">
    <property type="entry name" value="ADH_SHORT"/>
    <property type="match status" value="1"/>
</dbReference>
<dbReference type="AlphaFoldDB" id="A0A6G5R8G0"/>
<proteinExistence type="inferred from homology"/>
<dbReference type="InterPro" id="IPR057326">
    <property type="entry name" value="KR_dom"/>
</dbReference>
<dbReference type="GO" id="GO:0016616">
    <property type="term" value="F:oxidoreductase activity, acting on the CH-OH group of donors, NAD or NADP as acceptor"/>
    <property type="evidence" value="ECO:0007669"/>
    <property type="project" value="UniProtKB-ARBA"/>
</dbReference>
<keyword evidence="2" id="KW-0560">Oxidoreductase</keyword>
<dbReference type="PANTHER" id="PTHR43115:SF4">
    <property type="entry name" value="DEHYDROGENASE_REDUCTASE SDR FAMILY MEMBER 11"/>
    <property type="match status" value="1"/>
</dbReference>
<evidence type="ECO:0000256" key="3">
    <source>
        <dbReference type="RuleBase" id="RU000363"/>
    </source>
</evidence>
<evidence type="ECO:0000313" key="6">
    <source>
        <dbReference type="Proteomes" id="UP000495940"/>
    </source>
</evidence>
<dbReference type="EMBL" id="CP021978">
    <property type="protein sequence ID" value="QCD54260.1"/>
    <property type="molecule type" value="Genomic_DNA"/>
</dbReference>
<dbReference type="SMART" id="SM00822">
    <property type="entry name" value="PKS_KR"/>
    <property type="match status" value="1"/>
</dbReference>
<evidence type="ECO:0000259" key="4">
    <source>
        <dbReference type="SMART" id="SM00822"/>
    </source>
</evidence>
<dbReference type="Pfam" id="PF00106">
    <property type="entry name" value="adh_short"/>
    <property type="match status" value="1"/>
</dbReference>
<gene>
    <name evidence="5" type="ORF">CEB94_04890</name>
</gene>
<protein>
    <submittedName>
        <fullName evidence="5">Short-chain dehydrogenase</fullName>
    </submittedName>
</protein>
<evidence type="ECO:0000313" key="5">
    <source>
        <dbReference type="EMBL" id="QCD54260.1"/>
    </source>
</evidence>
<dbReference type="KEGG" id="shaw:CEB94_04890"/>
<dbReference type="RefSeq" id="WP_175430962.1">
    <property type="nucleotide sequence ID" value="NZ_CP021978.1"/>
</dbReference>
<dbReference type="InterPro" id="IPR036291">
    <property type="entry name" value="NAD(P)-bd_dom_sf"/>
</dbReference>